<name>A0A9Q1IME8_SYNKA</name>
<organism evidence="1 2">
    <name type="scientific">Synaphobranchus kaupii</name>
    <name type="common">Kaup's arrowtooth eel</name>
    <dbReference type="NCBI Taxonomy" id="118154"/>
    <lineage>
        <taxon>Eukaryota</taxon>
        <taxon>Metazoa</taxon>
        <taxon>Chordata</taxon>
        <taxon>Craniata</taxon>
        <taxon>Vertebrata</taxon>
        <taxon>Euteleostomi</taxon>
        <taxon>Actinopterygii</taxon>
        <taxon>Neopterygii</taxon>
        <taxon>Teleostei</taxon>
        <taxon>Anguilliformes</taxon>
        <taxon>Synaphobranchidae</taxon>
        <taxon>Synaphobranchus</taxon>
    </lineage>
</organism>
<dbReference type="EMBL" id="JAINUF010000012">
    <property type="protein sequence ID" value="KAJ8346017.1"/>
    <property type="molecule type" value="Genomic_DNA"/>
</dbReference>
<accession>A0A9Q1IME8</accession>
<evidence type="ECO:0000313" key="1">
    <source>
        <dbReference type="EMBL" id="KAJ8346017.1"/>
    </source>
</evidence>
<proteinExistence type="predicted"/>
<protein>
    <submittedName>
        <fullName evidence="1">Uncharacterized protein</fullName>
    </submittedName>
</protein>
<dbReference type="AlphaFoldDB" id="A0A9Q1IME8"/>
<keyword evidence="2" id="KW-1185">Reference proteome</keyword>
<evidence type="ECO:0000313" key="2">
    <source>
        <dbReference type="Proteomes" id="UP001152622"/>
    </source>
</evidence>
<dbReference type="Proteomes" id="UP001152622">
    <property type="component" value="Chromosome 12"/>
</dbReference>
<comment type="caution">
    <text evidence="1">The sequence shown here is derived from an EMBL/GenBank/DDBJ whole genome shotgun (WGS) entry which is preliminary data.</text>
</comment>
<gene>
    <name evidence="1" type="ORF">SKAU_G00302100</name>
</gene>
<sequence length="186" mass="20039">MPGLVAPFGSQLCCRCTPAPPMGPLRAGLTGLMWSTARLSRVSERPHESGPRAAESVSETEALCLVKGAVRRGILRQSTAGIIPFADVTRSALSFVQTVLHHRHGHLTSVPSAVDDEGSLRVDSFTVFVLWVTAVRRGILRQSTAGIIPFADVTRSALSFVQTVLHHRHGHLTSVPSAVDDEGWEM</sequence>
<reference evidence="1" key="1">
    <citation type="journal article" date="2023" name="Science">
        <title>Genome structures resolve the early diversification of teleost fishes.</title>
        <authorList>
            <person name="Parey E."/>
            <person name="Louis A."/>
            <person name="Montfort J."/>
            <person name="Bouchez O."/>
            <person name="Roques C."/>
            <person name="Iampietro C."/>
            <person name="Lluch J."/>
            <person name="Castinel A."/>
            <person name="Donnadieu C."/>
            <person name="Desvignes T."/>
            <person name="Floi Bucao C."/>
            <person name="Jouanno E."/>
            <person name="Wen M."/>
            <person name="Mejri S."/>
            <person name="Dirks R."/>
            <person name="Jansen H."/>
            <person name="Henkel C."/>
            <person name="Chen W.J."/>
            <person name="Zahm M."/>
            <person name="Cabau C."/>
            <person name="Klopp C."/>
            <person name="Thompson A.W."/>
            <person name="Robinson-Rechavi M."/>
            <person name="Braasch I."/>
            <person name="Lecointre G."/>
            <person name="Bobe J."/>
            <person name="Postlethwait J.H."/>
            <person name="Berthelot C."/>
            <person name="Roest Crollius H."/>
            <person name="Guiguen Y."/>
        </authorList>
    </citation>
    <scope>NUCLEOTIDE SEQUENCE</scope>
    <source>
        <strain evidence="1">WJC10195</strain>
    </source>
</reference>